<name>V6M586_9EUKA</name>
<protein>
    <submittedName>
        <fullName evidence="1">Uncharacterized protein</fullName>
    </submittedName>
</protein>
<dbReference type="KEGG" id="ssao:94297554"/>
<sequence length="509" mass="58307">MNDIDDYMEVDVNLDQIPDMDSYERLEEALNFYQQPQIMIKIQGFSPFINNPQCFDDQRFSQELFDNTKEILETVSRASIIHTISNGFQQIADFISIKSVSQYTILFLDTLIKTINNAEKFGFTDDLCLSILAIITTIERFLQVLFLKPEVAYTQYEYYMNIGVQFYPLIFTLVKLFGEFSQELQNAISCTTEPSRHANLLIQLFIVCNDWLLQASNYPFTSSALIYKLMETPEISQEIVFSLTQDHPLSHCIVSIFSNLAFADWSEDFTLKIIKISSQSLISNVLKSEKLAEKIMNILWNFNLIETHIDLTISCAAMLGFSGFYENYELVTKMILHISNASQNVELSSVLAVCYDLFLSNIESFEENDLGVKIAVHLQDLNIRTRVIYRVLGSKFLCKFLTEKIAKRVYNYAAQSVIQLFKTNDLSLNNTFLSVVVNLKMSYKSILKNISLSDEARRIFAIKLNKGVEQCDLLMLSLIGEIGEGEIREGELLEETTQRLGLSGIYGFK</sequence>
<dbReference type="RefSeq" id="XP_067764369.1">
    <property type="nucleotide sequence ID" value="XM_067907395.1"/>
</dbReference>
<dbReference type="EMBL" id="KI545981">
    <property type="protein sequence ID" value="EST48514.1"/>
    <property type="molecule type" value="Genomic_DNA"/>
</dbReference>
<reference evidence="2" key="2">
    <citation type="submission" date="2020-12" db="EMBL/GenBank/DDBJ databases">
        <title>New Spironucleus salmonicida genome in near-complete chromosomes.</title>
        <authorList>
            <person name="Xu F."/>
            <person name="Kurt Z."/>
            <person name="Jimenez-Gonzalez A."/>
            <person name="Astvaldsson A."/>
            <person name="Andersson J.O."/>
            <person name="Svard S.G."/>
        </authorList>
    </citation>
    <scope>NUCLEOTIDE SEQUENCE</scope>
    <source>
        <strain evidence="2">ATCC 50377</strain>
    </source>
</reference>
<evidence type="ECO:0000313" key="2">
    <source>
        <dbReference type="EMBL" id="KAH0573596.1"/>
    </source>
</evidence>
<accession>V6M586</accession>
<evidence type="ECO:0000313" key="1">
    <source>
        <dbReference type="EMBL" id="EST48514.1"/>
    </source>
</evidence>
<organism evidence="1">
    <name type="scientific">Spironucleus salmonicida</name>
    <dbReference type="NCBI Taxonomy" id="348837"/>
    <lineage>
        <taxon>Eukaryota</taxon>
        <taxon>Metamonada</taxon>
        <taxon>Diplomonadida</taxon>
        <taxon>Hexamitidae</taxon>
        <taxon>Hexamitinae</taxon>
        <taxon>Spironucleus</taxon>
    </lineage>
</organism>
<reference evidence="1 2" key="1">
    <citation type="journal article" date="2014" name="PLoS Genet.">
        <title>The Genome of Spironucleus salmonicida Highlights a Fish Pathogen Adapted to Fluctuating Environments.</title>
        <authorList>
            <person name="Xu F."/>
            <person name="Jerlstrom-Hultqvist J."/>
            <person name="Einarsson E."/>
            <person name="Astvaldsson A."/>
            <person name="Svard S.G."/>
            <person name="Andersson J.O."/>
        </authorList>
    </citation>
    <scope>NUCLEOTIDE SEQUENCE</scope>
    <source>
        <strain evidence="2">ATCC 50377</strain>
    </source>
</reference>
<gene>
    <name evidence="2" type="ORF">SS50377_23531</name>
    <name evidence="1" type="ORF">SS50377_jh032</name>
</gene>
<keyword evidence="3" id="KW-1185">Reference proteome</keyword>
<dbReference type="EMBL" id="AUWU02000004">
    <property type="protein sequence ID" value="KAH0573596.1"/>
    <property type="molecule type" value="Genomic_DNA"/>
</dbReference>
<dbReference type="Proteomes" id="UP000018208">
    <property type="component" value="Unassembled WGS sequence"/>
</dbReference>
<evidence type="ECO:0000313" key="3">
    <source>
        <dbReference type="Proteomes" id="UP000018208"/>
    </source>
</evidence>
<dbReference type="GeneID" id="94297554"/>
<dbReference type="AlphaFoldDB" id="V6M586"/>
<proteinExistence type="predicted"/>
<dbReference type="VEuPathDB" id="GiardiaDB:SS50377_23531"/>